<gene>
    <name evidence="1" type="ORF">TH5_22745</name>
</gene>
<evidence type="ECO:0000313" key="1">
    <source>
        <dbReference type="EMBL" id="RCK03951.1"/>
    </source>
</evidence>
<dbReference type="EMBL" id="JPWA01000042">
    <property type="protein sequence ID" value="RCK03951.1"/>
    <property type="molecule type" value="Genomic_DNA"/>
</dbReference>
<dbReference type="Proteomes" id="UP000252419">
    <property type="component" value="Unassembled WGS sequence"/>
</dbReference>
<dbReference type="RefSeq" id="WP_114123724.1">
    <property type="nucleotide sequence ID" value="NZ_JPWA01000042.1"/>
</dbReference>
<keyword evidence="2" id="KW-1185">Reference proteome</keyword>
<name>A0A367U7F4_9PROT</name>
<reference evidence="1 2" key="1">
    <citation type="submission" date="2014-07" db="EMBL/GenBank/DDBJ databases">
        <title>Draft genome sequence of Thalassospira xianhensis P-4 (MCCC 1A02616).</title>
        <authorList>
            <person name="Lai Q."/>
            <person name="Shao Z."/>
        </authorList>
    </citation>
    <scope>NUCLEOTIDE SEQUENCE [LARGE SCALE GENOMIC DNA]</scope>
    <source>
        <strain evidence="1 2">MCCC 1A02616</strain>
    </source>
</reference>
<proteinExistence type="predicted"/>
<evidence type="ECO:0000313" key="2">
    <source>
        <dbReference type="Proteomes" id="UP000252419"/>
    </source>
</evidence>
<organism evidence="1 2">
    <name type="scientific">Thalassospira xianhensis MCCC 1A02616</name>
    <dbReference type="NCBI Taxonomy" id="1177929"/>
    <lineage>
        <taxon>Bacteria</taxon>
        <taxon>Pseudomonadati</taxon>
        <taxon>Pseudomonadota</taxon>
        <taxon>Alphaproteobacteria</taxon>
        <taxon>Rhodospirillales</taxon>
        <taxon>Thalassospiraceae</taxon>
        <taxon>Thalassospira</taxon>
    </lineage>
</organism>
<sequence length="228" mass="25778">MKRSILRRLPACIGLVGAAFLIWLAVPRTFASIMLAVSKPVYEQIDNPALPLADITQLKDRLLRVIDWVDEREVQTRLGYVELALASRAENKTERQAHLALAETAFENAIAHSPMDPFSWARLCYIRLQTGGVEDGTAMQALSTSLVTGPYERSLAISQIEYATILWDQLSEDDQKTIEEKVRWIETLERRDLIALAKQSPKTMVVVIRAMAHGDIDRFSRFIAQLNK</sequence>
<comment type="caution">
    <text evidence="1">The sequence shown here is derived from an EMBL/GenBank/DDBJ whole genome shotgun (WGS) entry which is preliminary data.</text>
</comment>
<protein>
    <submittedName>
        <fullName evidence="1">Uncharacterized protein</fullName>
    </submittedName>
</protein>
<dbReference type="AlphaFoldDB" id="A0A367U7F4"/>
<accession>A0A367U7F4</accession>